<dbReference type="RefSeq" id="XP_018691062.1">
    <property type="nucleotide sequence ID" value="XM_018839941.1"/>
</dbReference>
<dbReference type="Proteomes" id="UP000078343">
    <property type="component" value="Unassembled WGS sequence"/>
</dbReference>
<organism evidence="2 3">
    <name type="scientific">Fonsecaea erecta</name>
    <dbReference type="NCBI Taxonomy" id="1367422"/>
    <lineage>
        <taxon>Eukaryota</taxon>
        <taxon>Fungi</taxon>
        <taxon>Dikarya</taxon>
        <taxon>Ascomycota</taxon>
        <taxon>Pezizomycotina</taxon>
        <taxon>Eurotiomycetes</taxon>
        <taxon>Chaetothyriomycetidae</taxon>
        <taxon>Chaetothyriales</taxon>
        <taxon>Herpotrichiellaceae</taxon>
        <taxon>Fonsecaea</taxon>
    </lineage>
</organism>
<dbReference type="EMBL" id="LVYI01000007">
    <property type="protein sequence ID" value="OAP57695.1"/>
    <property type="molecule type" value="Genomic_DNA"/>
</dbReference>
<proteinExistence type="predicted"/>
<accession>A0A178ZF57</accession>
<feature type="compositionally biased region" description="Polar residues" evidence="1">
    <location>
        <begin position="223"/>
        <end position="233"/>
    </location>
</feature>
<evidence type="ECO:0000313" key="2">
    <source>
        <dbReference type="EMBL" id="OAP57695.1"/>
    </source>
</evidence>
<dbReference type="OrthoDB" id="10261408at2759"/>
<dbReference type="AlphaFoldDB" id="A0A178ZF57"/>
<evidence type="ECO:0000313" key="3">
    <source>
        <dbReference type="Proteomes" id="UP000078343"/>
    </source>
</evidence>
<sequence>MPSRDIQTQMEDEPWFYTQDTDYQTLLTPESYLQSLFAGTLLLAKSFWHNDLKPVFSSDATTPTNGLSVWPGCFNQQEPSRDWGFGCPAAHNAMRRALIVHGPSKEKVSCMVLTLRLRGPAKGYIEGLEHRLHEAESLLLALLPIISTEQLKCATDSLTISPSAANLNILGLKTRDSPSPGPHTMRSSPPVLNKKTGIEYWESFPLDTVDNIRKWQEDCALHSGSNGQSQPAFRNSIDEGHSHNPLHSLNSASHSRPGSVDLSRHGHRHSHSHSQSGPFRSMSTDSYRSGASTPVNAPNHSMPQPNIPATSNPQQQTGPSQTSTPNWQSLSSFLSNNSSPNNNTSSPNVNGVGIGAEAMLLQSFADSSWAQAQTLNNGMGMTGMGNTMGVESGPMEVDTGFFTNDMQRRLFW</sequence>
<protein>
    <submittedName>
        <fullName evidence="2">Uncharacterized protein</fullName>
    </submittedName>
</protein>
<feature type="compositionally biased region" description="Polar residues" evidence="1">
    <location>
        <begin position="245"/>
        <end position="256"/>
    </location>
</feature>
<gene>
    <name evidence="2" type="ORF">AYL99_08433</name>
</gene>
<feature type="region of interest" description="Disordered" evidence="1">
    <location>
        <begin position="171"/>
        <end position="192"/>
    </location>
</feature>
<feature type="compositionally biased region" description="Polar residues" evidence="1">
    <location>
        <begin position="281"/>
        <end position="309"/>
    </location>
</feature>
<name>A0A178ZF57_9EURO</name>
<comment type="caution">
    <text evidence="2">The sequence shown here is derived from an EMBL/GenBank/DDBJ whole genome shotgun (WGS) entry which is preliminary data.</text>
</comment>
<feature type="region of interest" description="Disordered" evidence="1">
    <location>
        <begin position="221"/>
        <end position="350"/>
    </location>
</feature>
<keyword evidence="3" id="KW-1185">Reference proteome</keyword>
<reference evidence="2 3" key="1">
    <citation type="submission" date="2016-04" db="EMBL/GenBank/DDBJ databases">
        <title>Draft genome of Fonsecaea erecta CBS 125763.</title>
        <authorList>
            <person name="Weiss V.A."/>
            <person name="Vicente V.A."/>
            <person name="Raittz R.T."/>
            <person name="Moreno L.F."/>
            <person name="De Souza E.M."/>
            <person name="Pedrosa F.O."/>
            <person name="Steffens M.B."/>
            <person name="Faoro H."/>
            <person name="Tadra-Sfeir M.Z."/>
            <person name="Najafzadeh M.J."/>
            <person name="Felipe M.S."/>
            <person name="Teixeira M."/>
            <person name="Sun J."/>
            <person name="Xi L."/>
            <person name="Gomes R."/>
            <person name="De Azevedo C.M."/>
            <person name="Salgado C.G."/>
            <person name="Da Silva M.B."/>
            <person name="Nascimento M.F."/>
            <person name="Queiroz-Telles F."/>
            <person name="Attili D.S."/>
            <person name="Gorbushina A."/>
        </authorList>
    </citation>
    <scope>NUCLEOTIDE SEQUENCE [LARGE SCALE GENOMIC DNA]</scope>
    <source>
        <strain evidence="2 3">CBS 125763</strain>
    </source>
</reference>
<evidence type="ECO:0000256" key="1">
    <source>
        <dbReference type="SAM" id="MobiDB-lite"/>
    </source>
</evidence>
<feature type="compositionally biased region" description="Low complexity" evidence="1">
    <location>
        <begin position="310"/>
        <end position="350"/>
    </location>
</feature>
<dbReference type="GeneID" id="30012601"/>